<dbReference type="PANTHER" id="PTHR47197:SF3">
    <property type="entry name" value="DIHYDRO-HEME D1 DEHYDROGENASE"/>
    <property type="match status" value="1"/>
</dbReference>
<protein>
    <submittedName>
        <fullName evidence="2">YncE family protein</fullName>
    </submittedName>
</protein>
<dbReference type="Gene3D" id="2.130.10.10">
    <property type="entry name" value="YVTN repeat-like/Quinoprotein amine dehydrogenase"/>
    <property type="match status" value="2"/>
</dbReference>
<comment type="caution">
    <text evidence="2">The sequence shown here is derived from an EMBL/GenBank/DDBJ whole genome shotgun (WGS) entry which is preliminary data.</text>
</comment>
<evidence type="ECO:0000256" key="1">
    <source>
        <dbReference type="SAM" id="SignalP"/>
    </source>
</evidence>
<organism evidence="2 3">
    <name type="scientific">Chitinophaga hostae</name>
    <dbReference type="NCBI Taxonomy" id="2831022"/>
    <lineage>
        <taxon>Bacteria</taxon>
        <taxon>Pseudomonadati</taxon>
        <taxon>Bacteroidota</taxon>
        <taxon>Chitinophagia</taxon>
        <taxon>Chitinophagales</taxon>
        <taxon>Chitinophagaceae</taxon>
        <taxon>Chitinophaga</taxon>
    </lineage>
</organism>
<sequence>MKRLLTAILMMNVCAVSAQSGHYHVTRTFSVSGDGKWDYIALNPVNGQLYAAHGTQVNILDKVTGDSTGIIPNTTGVHGIAFAEKFGKGYTTNGKLNTATVFDINTNRISGEVKTGAKPDAVLYDPFSEKIIICNANSASLTVVDPGSDQVTATVALGGSPETAVTDGKGNIYVNLEDKSEVVKVDARSFRTVAHWSLGKGEAPTGLAIDVTTQRLFSGCDNKLLVVLDARNGRMVTTLPIGEGCDGVAFDAGENTIFASNGAGMLSVIRELSADKYVAAPAVATRKGARTLVVDPQTHRIYLPVADILPGGPHTKTAAVAPGTFKVLEVSK</sequence>
<dbReference type="PANTHER" id="PTHR47197">
    <property type="entry name" value="PROTEIN NIRF"/>
    <property type="match status" value="1"/>
</dbReference>
<evidence type="ECO:0000313" key="3">
    <source>
        <dbReference type="Proteomes" id="UP000676386"/>
    </source>
</evidence>
<name>A0ABS5J400_9BACT</name>
<evidence type="ECO:0000313" key="2">
    <source>
        <dbReference type="EMBL" id="MBS0029157.1"/>
    </source>
</evidence>
<feature type="signal peptide" evidence="1">
    <location>
        <begin position="1"/>
        <end position="18"/>
    </location>
</feature>
<dbReference type="SUPFAM" id="SSF51004">
    <property type="entry name" value="C-terminal (heme d1) domain of cytochrome cd1-nitrite reductase"/>
    <property type="match status" value="1"/>
</dbReference>
<dbReference type="InterPro" id="IPR051200">
    <property type="entry name" value="Host-pathogen_enzymatic-act"/>
</dbReference>
<dbReference type="RefSeq" id="WP_211974254.1">
    <property type="nucleotide sequence ID" value="NZ_CBFHAM010000030.1"/>
</dbReference>
<dbReference type="Proteomes" id="UP000676386">
    <property type="component" value="Unassembled WGS sequence"/>
</dbReference>
<gene>
    <name evidence="2" type="ORF">KE626_17675</name>
</gene>
<reference evidence="2 3" key="1">
    <citation type="submission" date="2021-04" db="EMBL/GenBank/DDBJ databases">
        <title>Chitinophaga sp. nov., isolated from the rhizosphere soil.</title>
        <authorList>
            <person name="He S."/>
        </authorList>
    </citation>
    <scope>NUCLEOTIDE SEQUENCE [LARGE SCALE GENOMIC DNA]</scope>
    <source>
        <strain evidence="2 3">2R12</strain>
    </source>
</reference>
<accession>A0ABS5J400</accession>
<keyword evidence="3" id="KW-1185">Reference proteome</keyword>
<dbReference type="InterPro" id="IPR011048">
    <property type="entry name" value="Haem_d1_sf"/>
</dbReference>
<feature type="chain" id="PRO_5045206135" evidence="1">
    <location>
        <begin position="19"/>
        <end position="332"/>
    </location>
</feature>
<keyword evidence="1" id="KW-0732">Signal</keyword>
<proteinExistence type="predicted"/>
<dbReference type="InterPro" id="IPR015943">
    <property type="entry name" value="WD40/YVTN_repeat-like_dom_sf"/>
</dbReference>
<dbReference type="EMBL" id="JAGTXB010000008">
    <property type="protein sequence ID" value="MBS0029157.1"/>
    <property type="molecule type" value="Genomic_DNA"/>
</dbReference>